<dbReference type="EMBL" id="JBHLTM010000070">
    <property type="protein sequence ID" value="MFC0686479.1"/>
    <property type="molecule type" value="Genomic_DNA"/>
</dbReference>
<gene>
    <name evidence="1" type="ORF">ACFFF8_17990</name>
</gene>
<sequence>MSDMIGPVDDPSIMDCLMVLALPDQVPGCTRLDADLCSDVPPWQAPRH</sequence>
<name>A0ABV6SB48_9SPHN</name>
<accession>A0ABV6SB48</accession>
<protein>
    <submittedName>
        <fullName evidence="1">Uncharacterized protein</fullName>
    </submittedName>
</protein>
<keyword evidence="2" id="KW-1185">Reference proteome</keyword>
<dbReference type="Proteomes" id="UP001589858">
    <property type="component" value="Unassembled WGS sequence"/>
</dbReference>
<evidence type="ECO:0000313" key="2">
    <source>
        <dbReference type="Proteomes" id="UP001589858"/>
    </source>
</evidence>
<proteinExistence type="predicted"/>
<comment type="caution">
    <text evidence="1">The sequence shown here is derived from an EMBL/GenBank/DDBJ whole genome shotgun (WGS) entry which is preliminary data.</text>
</comment>
<reference evidence="1 2" key="1">
    <citation type="submission" date="2024-09" db="EMBL/GenBank/DDBJ databases">
        <authorList>
            <person name="Sun Q."/>
            <person name="Mori K."/>
        </authorList>
    </citation>
    <scope>NUCLEOTIDE SEQUENCE [LARGE SCALE GENOMIC DNA]</scope>
    <source>
        <strain evidence="1 2">CICC 11035S</strain>
    </source>
</reference>
<organism evidence="1 2">
    <name type="scientific">Novosphingobium clariflavum</name>
    <dbReference type="NCBI Taxonomy" id="2029884"/>
    <lineage>
        <taxon>Bacteria</taxon>
        <taxon>Pseudomonadati</taxon>
        <taxon>Pseudomonadota</taxon>
        <taxon>Alphaproteobacteria</taxon>
        <taxon>Sphingomonadales</taxon>
        <taxon>Sphingomonadaceae</taxon>
        <taxon>Novosphingobium</taxon>
    </lineage>
</organism>
<evidence type="ECO:0000313" key="1">
    <source>
        <dbReference type="EMBL" id="MFC0686479.1"/>
    </source>
</evidence>